<name>A0A0E9NB94_SAICN</name>
<keyword evidence="2" id="KW-1185">Reference proteome</keyword>
<reference evidence="1 2" key="1">
    <citation type="journal article" date="2011" name="J. Gen. Appl. Microbiol.">
        <title>Draft genome sequencing of the enigmatic yeast Saitoella complicata.</title>
        <authorList>
            <person name="Nishida H."/>
            <person name="Hamamoto M."/>
            <person name="Sugiyama J."/>
        </authorList>
    </citation>
    <scope>NUCLEOTIDE SEQUENCE [LARGE SCALE GENOMIC DNA]</scope>
    <source>
        <strain evidence="1 2">NRRL Y-17804</strain>
    </source>
</reference>
<evidence type="ECO:0000313" key="2">
    <source>
        <dbReference type="Proteomes" id="UP000033140"/>
    </source>
</evidence>
<evidence type="ECO:0000313" key="1">
    <source>
        <dbReference type="EMBL" id="GAO46675.1"/>
    </source>
</evidence>
<reference evidence="1 2" key="2">
    <citation type="journal article" date="2014" name="J. Gen. Appl. Microbiol.">
        <title>The early diverging ascomycetous budding yeast Saitoella complicata has three histone deacetylases belonging to the Clr6, Hos2, and Rpd3 lineages.</title>
        <authorList>
            <person name="Nishida H."/>
            <person name="Matsumoto T."/>
            <person name="Kondo S."/>
            <person name="Hamamoto M."/>
            <person name="Yoshikawa H."/>
        </authorList>
    </citation>
    <scope>NUCLEOTIDE SEQUENCE [LARGE SCALE GENOMIC DNA]</scope>
    <source>
        <strain evidence="1 2">NRRL Y-17804</strain>
    </source>
</reference>
<reference evidence="1 2" key="3">
    <citation type="journal article" date="2015" name="Genome Announc.">
        <title>Draft Genome Sequence of the Archiascomycetous Yeast Saitoella complicata.</title>
        <authorList>
            <person name="Yamauchi K."/>
            <person name="Kondo S."/>
            <person name="Hamamoto M."/>
            <person name="Takahashi Y."/>
            <person name="Ogura Y."/>
            <person name="Hayashi T."/>
            <person name="Nishida H."/>
        </authorList>
    </citation>
    <scope>NUCLEOTIDE SEQUENCE [LARGE SCALE GENOMIC DNA]</scope>
    <source>
        <strain evidence="1 2">NRRL Y-17804</strain>
    </source>
</reference>
<sequence length="95" mass="11333">MKRRANVNGMQLQTTKEWKTYWTRHKEQNKTLIQNGKQPQVCSERTHSLQIKQKATKRHNFYRYDPPSIPLRNTPCIPSSSQTSTCKYRFVMLHP</sequence>
<accession>A0A0E9NB94</accession>
<organism evidence="1 2">
    <name type="scientific">Saitoella complicata (strain BCRC 22490 / CBS 7301 / JCM 7358 / NBRC 10748 / NRRL Y-17804)</name>
    <dbReference type="NCBI Taxonomy" id="698492"/>
    <lineage>
        <taxon>Eukaryota</taxon>
        <taxon>Fungi</taxon>
        <taxon>Dikarya</taxon>
        <taxon>Ascomycota</taxon>
        <taxon>Taphrinomycotina</taxon>
        <taxon>Taphrinomycotina incertae sedis</taxon>
        <taxon>Saitoella</taxon>
    </lineage>
</organism>
<comment type="caution">
    <text evidence="1">The sequence shown here is derived from an EMBL/GenBank/DDBJ whole genome shotgun (WGS) entry which is preliminary data.</text>
</comment>
<dbReference type="AlphaFoldDB" id="A0A0E9NB94"/>
<proteinExistence type="predicted"/>
<dbReference type="Proteomes" id="UP000033140">
    <property type="component" value="Unassembled WGS sequence"/>
</dbReference>
<dbReference type="EMBL" id="BACD03000005">
    <property type="protein sequence ID" value="GAO46675.1"/>
    <property type="molecule type" value="Genomic_DNA"/>
</dbReference>
<protein>
    <submittedName>
        <fullName evidence="1">Uncharacterized protein</fullName>
    </submittedName>
</protein>
<gene>
    <name evidence="1" type="ORF">G7K_0899-t1</name>
</gene>